<protein>
    <submittedName>
        <fullName evidence="2">Uncharacterized protein</fullName>
    </submittedName>
</protein>
<evidence type="ECO:0000313" key="2">
    <source>
        <dbReference type="EMBL" id="KAK7109031.1"/>
    </source>
</evidence>
<dbReference type="AlphaFoldDB" id="A0AAN9BMJ3"/>
<accession>A0AAN9BMJ3</accession>
<name>A0AAN9BMJ3_9CAEN</name>
<evidence type="ECO:0000256" key="1">
    <source>
        <dbReference type="SAM" id="MobiDB-lite"/>
    </source>
</evidence>
<proteinExistence type="predicted"/>
<comment type="caution">
    <text evidence="2">The sequence shown here is derived from an EMBL/GenBank/DDBJ whole genome shotgun (WGS) entry which is preliminary data.</text>
</comment>
<keyword evidence="3" id="KW-1185">Reference proteome</keyword>
<sequence length="219" mass="23912">MSEYFDPVLHTQARGSVGQRRAQLKDMAFRGAKSKQRYKHRSIVTEASSPEKSPTKKKAKQGGGKGGLSVQWAVRSAAETVTDGPDTDPPDSLLHMPQLQEDTEAKGSKAGRKRKADANMEICDAPSKQKKTSTEDEQESASETASAAEATKSPKKRGRGRPPKAEGVARKKVGRPRKQPQTDAHKEGEEATEGVNFKAPKLRVVPLKIKDSSKKKKKQ</sequence>
<feature type="region of interest" description="Disordered" evidence="1">
    <location>
        <begin position="28"/>
        <end position="219"/>
    </location>
</feature>
<reference evidence="2 3" key="1">
    <citation type="submission" date="2024-02" db="EMBL/GenBank/DDBJ databases">
        <title>Chromosome-scale genome assembly of the rough periwinkle Littorina saxatilis.</title>
        <authorList>
            <person name="De Jode A."/>
            <person name="Faria R."/>
            <person name="Formenti G."/>
            <person name="Sims Y."/>
            <person name="Smith T.P."/>
            <person name="Tracey A."/>
            <person name="Wood J.M.D."/>
            <person name="Zagrodzka Z.B."/>
            <person name="Johannesson K."/>
            <person name="Butlin R.K."/>
            <person name="Leder E.H."/>
        </authorList>
    </citation>
    <scope>NUCLEOTIDE SEQUENCE [LARGE SCALE GENOMIC DNA]</scope>
    <source>
        <strain evidence="2">Snail1</strain>
        <tissue evidence="2">Muscle</tissue>
    </source>
</reference>
<feature type="compositionally biased region" description="Low complexity" evidence="1">
    <location>
        <begin position="141"/>
        <end position="151"/>
    </location>
</feature>
<gene>
    <name evidence="2" type="ORF">V1264_013148</name>
</gene>
<dbReference type="Proteomes" id="UP001374579">
    <property type="component" value="Unassembled WGS sequence"/>
</dbReference>
<dbReference type="EMBL" id="JBAMIC010000003">
    <property type="protein sequence ID" value="KAK7109031.1"/>
    <property type="molecule type" value="Genomic_DNA"/>
</dbReference>
<organism evidence="2 3">
    <name type="scientific">Littorina saxatilis</name>
    <dbReference type="NCBI Taxonomy" id="31220"/>
    <lineage>
        <taxon>Eukaryota</taxon>
        <taxon>Metazoa</taxon>
        <taxon>Spiralia</taxon>
        <taxon>Lophotrochozoa</taxon>
        <taxon>Mollusca</taxon>
        <taxon>Gastropoda</taxon>
        <taxon>Caenogastropoda</taxon>
        <taxon>Littorinimorpha</taxon>
        <taxon>Littorinoidea</taxon>
        <taxon>Littorinidae</taxon>
        <taxon>Littorina</taxon>
    </lineage>
</organism>
<feature type="compositionally biased region" description="Basic residues" evidence="1">
    <location>
        <begin position="32"/>
        <end position="42"/>
    </location>
</feature>
<feature type="compositionally biased region" description="Basic residues" evidence="1">
    <location>
        <begin position="153"/>
        <end position="162"/>
    </location>
</feature>
<evidence type="ECO:0000313" key="3">
    <source>
        <dbReference type="Proteomes" id="UP001374579"/>
    </source>
</evidence>